<keyword evidence="2" id="KW-1185">Reference proteome</keyword>
<name>A0A559KBL2_9BACL</name>
<accession>A0A559KBL2</accession>
<dbReference type="Proteomes" id="UP000317036">
    <property type="component" value="Unassembled WGS sequence"/>
</dbReference>
<dbReference type="AlphaFoldDB" id="A0A559KBL2"/>
<dbReference type="PANTHER" id="PTHR43845:SF1">
    <property type="entry name" value="BLR5969 PROTEIN"/>
    <property type="match status" value="1"/>
</dbReference>
<proteinExistence type="predicted"/>
<dbReference type="RefSeq" id="WP_144847513.1">
    <property type="nucleotide sequence ID" value="NZ_VNJI01000014.1"/>
</dbReference>
<protein>
    <submittedName>
        <fullName evidence="1">CoF synthetase</fullName>
    </submittedName>
</protein>
<sequence length="420" mass="46742">MSESEVLQLKVRQMEEHFPWYSEWRASQAAGSGNGDERTGGALESFPLITAGVLETFYYTAVPPFEHRPELYRYQTSGTSSGRRKTIYYSEKDEARYLQVKTRVFAELVKRSGASTALADMGTGHAAATSLAVFRQLGLKAEAVSFQLPIEHHLERLAECRPHLLYTMPSILDRILLASPDPAGYGIRDVILVGEIASPAWRQRAAERLGIGAEHITDTYGSIEIGTIAYYSHAHGRYLLADGVLAEGVAAEALEEGIEPLAEDERVLVLTSLVRDLFPSLRFVTYDVVRDLRPIVVDGVLRQSFQSIVKRIGSELKHGEKISLYDIEDVVFRHLSEASVRVKVAGNALTVYVYSPKLTDALLQAIQRDLTDRIPEIGEMIRGRMLGEIRLIGGTFDDSSHRSTVKNKKIFYETRGPSSP</sequence>
<comment type="caution">
    <text evidence="1">The sequence shown here is derived from an EMBL/GenBank/DDBJ whole genome shotgun (WGS) entry which is preliminary data.</text>
</comment>
<dbReference type="Gene3D" id="3.40.50.12780">
    <property type="entry name" value="N-terminal domain of ligase-like"/>
    <property type="match status" value="1"/>
</dbReference>
<dbReference type="SUPFAM" id="SSF56801">
    <property type="entry name" value="Acetyl-CoA synthetase-like"/>
    <property type="match status" value="1"/>
</dbReference>
<evidence type="ECO:0000313" key="1">
    <source>
        <dbReference type="EMBL" id="TVY09489.1"/>
    </source>
</evidence>
<gene>
    <name evidence="1" type="ORF">FPZ49_13710</name>
</gene>
<evidence type="ECO:0000313" key="2">
    <source>
        <dbReference type="Proteomes" id="UP000317036"/>
    </source>
</evidence>
<reference evidence="1 2" key="1">
    <citation type="submission" date="2019-07" db="EMBL/GenBank/DDBJ databases">
        <authorList>
            <person name="Kim J."/>
        </authorList>
    </citation>
    <scope>NUCLEOTIDE SEQUENCE [LARGE SCALE GENOMIC DNA]</scope>
    <source>
        <strain evidence="1 2">JC52</strain>
    </source>
</reference>
<dbReference type="InterPro" id="IPR042099">
    <property type="entry name" value="ANL_N_sf"/>
</dbReference>
<organism evidence="1 2">
    <name type="scientific">Paenibacillus cremeus</name>
    <dbReference type="NCBI Taxonomy" id="2163881"/>
    <lineage>
        <taxon>Bacteria</taxon>
        <taxon>Bacillati</taxon>
        <taxon>Bacillota</taxon>
        <taxon>Bacilli</taxon>
        <taxon>Bacillales</taxon>
        <taxon>Paenibacillaceae</taxon>
        <taxon>Paenibacillus</taxon>
    </lineage>
</organism>
<dbReference type="PANTHER" id="PTHR43845">
    <property type="entry name" value="BLR5969 PROTEIN"/>
    <property type="match status" value="1"/>
</dbReference>
<dbReference type="EMBL" id="VNJI01000014">
    <property type="protein sequence ID" value="TVY09489.1"/>
    <property type="molecule type" value="Genomic_DNA"/>
</dbReference>
<dbReference type="OrthoDB" id="3981340at2"/>